<dbReference type="PANTHER" id="PTHR30330">
    <property type="entry name" value="AGSS FAMILY TRANSPORTER, SODIUM-ALANINE"/>
    <property type="match status" value="1"/>
</dbReference>
<sequence length="88" mass="9319">MSALIEAIDRFWASAVALVWGLPLVFALIGAGIYFSFATRLVPLRGARHALEILRGRYDDESAPGEISHFQALSSALSATVGMGNLGG</sequence>
<accession>X0XSZ3</accession>
<keyword evidence="5 7" id="KW-1133">Transmembrane helix</keyword>
<evidence type="ECO:0000256" key="2">
    <source>
        <dbReference type="ARBA" id="ARBA00022448"/>
    </source>
</evidence>
<keyword evidence="2" id="KW-0813">Transport</keyword>
<comment type="caution">
    <text evidence="8">The sequence shown here is derived from an EMBL/GenBank/DDBJ whole genome shotgun (WGS) entry which is preliminary data.</text>
</comment>
<organism evidence="8">
    <name type="scientific">marine sediment metagenome</name>
    <dbReference type="NCBI Taxonomy" id="412755"/>
    <lineage>
        <taxon>unclassified sequences</taxon>
        <taxon>metagenomes</taxon>
        <taxon>ecological metagenomes</taxon>
    </lineage>
</organism>
<name>X0XSZ3_9ZZZZ</name>
<dbReference type="EMBL" id="BARS01046093">
    <property type="protein sequence ID" value="GAG39773.1"/>
    <property type="molecule type" value="Genomic_DNA"/>
</dbReference>
<keyword evidence="6 7" id="KW-0472">Membrane</keyword>
<feature type="non-terminal residue" evidence="8">
    <location>
        <position position="88"/>
    </location>
</feature>
<dbReference type="GO" id="GO:0005886">
    <property type="term" value="C:plasma membrane"/>
    <property type="evidence" value="ECO:0007669"/>
    <property type="project" value="UniProtKB-SubCell"/>
</dbReference>
<evidence type="ECO:0000256" key="1">
    <source>
        <dbReference type="ARBA" id="ARBA00004651"/>
    </source>
</evidence>
<evidence type="ECO:0000256" key="6">
    <source>
        <dbReference type="ARBA" id="ARBA00023136"/>
    </source>
</evidence>
<feature type="transmembrane region" description="Helical" evidence="7">
    <location>
        <begin position="12"/>
        <end position="35"/>
    </location>
</feature>
<evidence type="ECO:0000313" key="8">
    <source>
        <dbReference type="EMBL" id="GAG39773.1"/>
    </source>
</evidence>
<evidence type="ECO:0000256" key="3">
    <source>
        <dbReference type="ARBA" id="ARBA00022475"/>
    </source>
</evidence>
<dbReference type="GO" id="GO:0005283">
    <property type="term" value="F:amino acid:sodium symporter activity"/>
    <property type="evidence" value="ECO:0007669"/>
    <property type="project" value="InterPro"/>
</dbReference>
<dbReference type="PANTHER" id="PTHR30330:SF3">
    <property type="entry name" value="TRANSCRIPTIONAL REGULATOR, LRP FAMILY"/>
    <property type="match status" value="1"/>
</dbReference>
<dbReference type="InterPro" id="IPR001463">
    <property type="entry name" value="Na/Ala_symport"/>
</dbReference>
<proteinExistence type="predicted"/>
<comment type="subcellular location">
    <subcellularLocation>
        <location evidence="1">Cell membrane</location>
        <topology evidence="1">Multi-pass membrane protein</topology>
    </subcellularLocation>
</comment>
<reference evidence="8" key="1">
    <citation type="journal article" date="2014" name="Front. Microbiol.">
        <title>High frequency of phylogenetically diverse reductive dehalogenase-homologous genes in deep subseafloor sedimentary metagenomes.</title>
        <authorList>
            <person name="Kawai M."/>
            <person name="Futagami T."/>
            <person name="Toyoda A."/>
            <person name="Takaki Y."/>
            <person name="Nishi S."/>
            <person name="Hori S."/>
            <person name="Arai W."/>
            <person name="Tsubouchi T."/>
            <person name="Morono Y."/>
            <person name="Uchiyama I."/>
            <person name="Ito T."/>
            <person name="Fujiyama A."/>
            <person name="Inagaki F."/>
            <person name="Takami H."/>
        </authorList>
    </citation>
    <scope>NUCLEOTIDE SEQUENCE</scope>
    <source>
        <strain evidence="8">Expedition CK06-06</strain>
    </source>
</reference>
<keyword evidence="4 7" id="KW-0812">Transmembrane</keyword>
<evidence type="ECO:0008006" key="9">
    <source>
        <dbReference type="Google" id="ProtNLM"/>
    </source>
</evidence>
<evidence type="ECO:0000256" key="4">
    <source>
        <dbReference type="ARBA" id="ARBA00022692"/>
    </source>
</evidence>
<dbReference type="AlphaFoldDB" id="X0XSZ3"/>
<protein>
    <recommendedName>
        <fullName evidence="9">Sodium:alanine symporter family protein</fullName>
    </recommendedName>
</protein>
<evidence type="ECO:0000256" key="7">
    <source>
        <dbReference type="SAM" id="Phobius"/>
    </source>
</evidence>
<keyword evidence="3" id="KW-1003">Cell membrane</keyword>
<evidence type="ECO:0000256" key="5">
    <source>
        <dbReference type="ARBA" id="ARBA00022989"/>
    </source>
</evidence>
<gene>
    <name evidence="8" type="ORF">S01H1_69423</name>
</gene>